<evidence type="ECO:0000313" key="2">
    <source>
        <dbReference type="EMBL" id="MBO2988449.1"/>
    </source>
</evidence>
<evidence type="ECO:0000259" key="1">
    <source>
        <dbReference type="PROSITE" id="PS50995"/>
    </source>
</evidence>
<protein>
    <submittedName>
        <fullName evidence="2">Winged helix-turn-helix transcriptional regulator</fullName>
    </submittedName>
</protein>
<keyword evidence="3" id="KW-1185">Reference proteome</keyword>
<dbReference type="AlphaFoldDB" id="A0A939QIR3"/>
<dbReference type="EMBL" id="JAGFBF010000001">
    <property type="protein sequence ID" value="MBO2988449.1"/>
    <property type="molecule type" value="Genomic_DNA"/>
</dbReference>
<accession>A0A939QIR3</accession>
<evidence type="ECO:0000313" key="3">
    <source>
        <dbReference type="Proteomes" id="UP000668403"/>
    </source>
</evidence>
<dbReference type="RefSeq" id="WP_208235830.1">
    <property type="nucleotide sequence ID" value="NZ_BAAAQU010000001.1"/>
</dbReference>
<comment type="caution">
    <text evidence="2">The sequence shown here is derived from an EMBL/GenBank/DDBJ whole genome shotgun (WGS) entry which is preliminary data.</text>
</comment>
<dbReference type="SMART" id="SM00347">
    <property type="entry name" value="HTH_MARR"/>
    <property type="match status" value="1"/>
</dbReference>
<dbReference type="PANTHER" id="PTHR33164">
    <property type="entry name" value="TRANSCRIPTIONAL REGULATOR, MARR FAMILY"/>
    <property type="match status" value="1"/>
</dbReference>
<dbReference type="InterPro" id="IPR000835">
    <property type="entry name" value="HTH_MarR-typ"/>
</dbReference>
<feature type="domain" description="HTH marR-type" evidence="1">
    <location>
        <begin position="26"/>
        <end position="158"/>
    </location>
</feature>
<dbReference type="Gene3D" id="1.10.10.10">
    <property type="entry name" value="Winged helix-like DNA-binding domain superfamily/Winged helix DNA-binding domain"/>
    <property type="match status" value="1"/>
</dbReference>
<sequence length="163" mass="17798">MALDSSTTAVSPSAASSTRLWDSAISDDVSFLLARANAVSMARTRQVLGPFGLKVRSYALLGIVAADTRPSQRELSEFLRLDPSQIVSLVDELQTRGLARREPDPRDRRANVVVATDAGVTLFAEAREQVLRAESAWLADLPREIRDRFGRALAQLATTEDDS</sequence>
<dbReference type="PANTHER" id="PTHR33164:SF99">
    <property type="entry name" value="MARR FAMILY REGULATORY PROTEIN"/>
    <property type="match status" value="1"/>
</dbReference>
<dbReference type="PRINTS" id="PR00598">
    <property type="entry name" value="HTHMARR"/>
</dbReference>
<dbReference type="Proteomes" id="UP000668403">
    <property type="component" value="Unassembled WGS sequence"/>
</dbReference>
<dbReference type="InterPro" id="IPR036388">
    <property type="entry name" value="WH-like_DNA-bd_sf"/>
</dbReference>
<organism evidence="2 3">
    <name type="scientific">Leucobacter tardus</name>
    <dbReference type="NCBI Taxonomy" id="501483"/>
    <lineage>
        <taxon>Bacteria</taxon>
        <taxon>Bacillati</taxon>
        <taxon>Actinomycetota</taxon>
        <taxon>Actinomycetes</taxon>
        <taxon>Micrococcales</taxon>
        <taxon>Microbacteriaceae</taxon>
        <taxon>Leucobacter</taxon>
    </lineage>
</organism>
<dbReference type="InterPro" id="IPR039422">
    <property type="entry name" value="MarR/SlyA-like"/>
</dbReference>
<proteinExistence type="predicted"/>
<name>A0A939QIR3_9MICO</name>
<gene>
    <name evidence="2" type="ORF">J4H85_00350</name>
</gene>
<dbReference type="GO" id="GO:0003700">
    <property type="term" value="F:DNA-binding transcription factor activity"/>
    <property type="evidence" value="ECO:0007669"/>
    <property type="project" value="InterPro"/>
</dbReference>
<dbReference type="Pfam" id="PF12802">
    <property type="entry name" value="MarR_2"/>
    <property type="match status" value="1"/>
</dbReference>
<dbReference type="GO" id="GO:0006950">
    <property type="term" value="P:response to stress"/>
    <property type="evidence" value="ECO:0007669"/>
    <property type="project" value="TreeGrafter"/>
</dbReference>
<dbReference type="PROSITE" id="PS50995">
    <property type="entry name" value="HTH_MARR_2"/>
    <property type="match status" value="1"/>
</dbReference>
<reference evidence="2" key="1">
    <citation type="submission" date="2021-03" db="EMBL/GenBank/DDBJ databases">
        <title>Leucobacter chromiisoli sp. nov., isolated from chromium-containing soil of chemical plant.</title>
        <authorList>
            <person name="Xu Z."/>
        </authorList>
    </citation>
    <scope>NUCLEOTIDE SEQUENCE</scope>
    <source>
        <strain evidence="2">K 70/01</strain>
    </source>
</reference>
<dbReference type="InterPro" id="IPR036390">
    <property type="entry name" value="WH_DNA-bd_sf"/>
</dbReference>
<dbReference type="SUPFAM" id="SSF46785">
    <property type="entry name" value="Winged helix' DNA-binding domain"/>
    <property type="match status" value="1"/>
</dbReference>